<keyword evidence="3" id="KW-1185">Reference proteome</keyword>
<gene>
    <name evidence="2" type="ORF">AKAME5_000122300</name>
</gene>
<evidence type="ECO:0000313" key="2">
    <source>
        <dbReference type="EMBL" id="GLD46955.1"/>
    </source>
</evidence>
<protein>
    <submittedName>
        <fullName evidence="2">Uncharacterized protein</fullName>
    </submittedName>
</protein>
<accession>A0AAD3M485</accession>
<dbReference type="EMBL" id="BRZM01000003">
    <property type="protein sequence ID" value="GLD46955.1"/>
    <property type="molecule type" value="Genomic_DNA"/>
</dbReference>
<sequence length="67" mass="7764">MSKDVDRSQVFKTTRVRTALKNDGSWIHKSTQEKEKQDKARTDHAVETKPAQVRQKSYVLSTAKIFE</sequence>
<comment type="caution">
    <text evidence="2">The sequence shown here is derived from an EMBL/GenBank/DDBJ whole genome shotgun (WGS) entry which is preliminary data.</text>
</comment>
<proteinExistence type="predicted"/>
<evidence type="ECO:0000313" key="3">
    <source>
        <dbReference type="Proteomes" id="UP001279410"/>
    </source>
</evidence>
<name>A0AAD3M485_LATJO</name>
<dbReference type="Proteomes" id="UP001279410">
    <property type="component" value="Unassembled WGS sequence"/>
</dbReference>
<organism evidence="2 3">
    <name type="scientific">Lates japonicus</name>
    <name type="common">Japanese lates</name>
    <dbReference type="NCBI Taxonomy" id="270547"/>
    <lineage>
        <taxon>Eukaryota</taxon>
        <taxon>Metazoa</taxon>
        <taxon>Chordata</taxon>
        <taxon>Craniata</taxon>
        <taxon>Vertebrata</taxon>
        <taxon>Euteleostomi</taxon>
        <taxon>Actinopterygii</taxon>
        <taxon>Neopterygii</taxon>
        <taxon>Teleostei</taxon>
        <taxon>Neoteleostei</taxon>
        <taxon>Acanthomorphata</taxon>
        <taxon>Carangaria</taxon>
        <taxon>Carangaria incertae sedis</taxon>
        <taxon>Centropomidae</taxon>
        <taxon>Lates</taxon>
    </lineage>
</organism>
<feature type="region of interest" description="Disordered" evidence="1">
    <location>
        <begin position="22"/>
        <end position="50"/>
    </location>
</feature>
<dbReference type="AlphaFoldDB" id="A0AAD3M485"/>
<feature type="compositionally biased region" description="Basic and acidic residues" evidence="1">
    <location>
        <begin position="30"/>
        <end position="47"/>
    </location>
</feature>
<reference evidence="2" key="1">
    <citation type="submission" date="2022-08" db="EMBL/GenBank/DDBJ databases">
        <title>Genome sequencing of akame (Lates japonicus).</title>
        <authorList>
            <person name="Hashiguchi Y."/>
            <person name="Takahashi H."/>
        </authorList>
    </citation>
    <scope>NUCLEOTIDE SEQUENCE</scope>
    <source>
        <strain evidence="2">Kochi</strain>
    </source>
</reference>
<evidence type="ECO:0000256" key="1">
    <source>
        <dbReference type="SAM" id="MobiDB-lite"/>
    </source>
</evidence>